<evidence type="ECO:0000313" key="3">
    <source>
        <dbReference type="Proteomes" id="UP001597511"/>
    </source>
</evidence>
<gene>
    <name evidence="2" type="ORF">ACFS6H_14495</name>
</gene>
<dbReference type="EMBL" id="JBHUOZ010000003">
    <property type="protein sequence ID" value="MFD2920930.1"/>
    <property type="molecule type" value="Genomic_DNA"/>
</dbReference>
<feature type="transmembrane region" description="Helical" evidence="1">
    <location>
        <begin position="96"/>
        <end position="112"/>
    </location>
</feature>
<accession>A0ABW6A949</accession>
<name>A0ABW6A949_9BACT</name>
<dbReference type="RefSeq" id="WP_386100242.1">
    <property type="nucleotide sequence ID" value="NZ_JBHUOZ010000003.1"/>
</dbReference>
<keyword evidence="3" id="KW-1185">Reference proteome</keyword>
<evidence type="ECO:0000313" key="2">
    <source>
        <dbReference type="EMBL" id="MFD2920930.1"/>
    </source>
</evidence>
<sequence length="151" mass="17494">MDIPVFDLKSLKKYFTGFFVVSVIIAVLSYVAVIFVVSGEAGPKLRQINTWYLTIPLFVWTYVQSLNSKTALNEILETTDYEQRFKKYEAHYKKRLGWNLVSIALTGVFLIITQKNFVLYFMILQLVLTSAFYPRKAIIAKELKDDTIVFT</sequence>
<dbReference type="Proteomes" id="UP001597511">
    <property type="component" value="Unassembled WGS sequence"/>
</dbReference>
<feature type="transmembrane region" description="Helical" evidence="1">
    <location>
        <begin position="14"/>
        <end position="37"/>
    </location>
</feature>
<evidence type="ECO:0000256" key="1">
    <source>
        <dbReference type="SAM" id="Phobius"/>
    </source>
</evidence>
<organism evidence="2 3">
    <name type="scientific">Terrimonas rubra</name>
    <dbReference type="NCBI Taxonomy" id="1035890"/>
    <lineage>
        <taxon>Bacteria</taxon>
        <taxon>Pseudomonadati</taxon>
        <taxon>Bacteroidota</taxon>
        <taxon>Chitinophagia</taxon>
        <taxon>Chitinophagales</taxon>
        <taxon>Chitinophagaceae</taxon>
        <taxon>Terrimonas</taxon>
    </lineage>
</organism>
<protein>
    <submittedName>
        <fullName evidence="2">Uncharacterized protein</fullName>
    </submittedName>
</protein>
<feature type="transmembrane region" description="Helical" evidence="1">
    <location>
        <begin position="118"/>
        <end position="134"/>
    </location>
</feature>
<comment type="caution">
    <text evidence="2">The sequence shown here is derived from an EMBL/GenBank/DDBJ whole genome shotgun (WGS) entry which is preliminary data.</text>
</comment>
<keyword evidence="1" id="KW-1133">Transmembrane helix</keyword>
<proteinExistence type="predicted"/>
<keyword evidence="1" id="KW-0812">Transmembrane</keyword>
<reference evidence="3" key="1">
    <citation type="journal article" date="2019" name="Int. J. Syst. Evol. Microbiol.">
        <title>The Global Catalogue of Microorganisms (GCM) 10K type strain sequencing project: providing services to taxonomists for standard genome sequencing and annotation.</title>
        <authorList>
            <consortium name="The Broad Institute Genomics Platform"/>
            <consortium name="The Broad Institute Genome Sequencing Center for Infectious Disease"/>
            <person name="Wu L."/>
            <person name="Ma J."/>
        </authorList>
    </citation>
    <scope>NUCLEOTIDE SEQUENCE [LARGE SCALE GENOMIC DNA]</scope>
    <source>
        <strain evidence="3">KCTC 23299</strain>
    </source>
</reference>
<keyword evidence="1" id="KW-0472">Membrane</keyword>